<gene>
    <name evidence="1" type="ORF">GWM34_02779</name>
</gene>
<keyword evidence="2" id="KW-1185">Reference proteome</keyword>
<protein>
    <submittedName>
        <fullName evidence="1">Uncharacterized protein</fullName>
    </submittedName>
</protein>
<accession>A0ACB7FL97</accession>
<proteinExistence type="predicted"/>
<reference evidence="1" key="1">
    <citation type="submission" date="2020-12" db="EMBL/GenBank/DDBJ databases">
        <title>Draft Genome of Candida africana.</title>
        <authorList>
            <person name="Ayanbimpe G.M."/>
            <person name="Enweani I.B."/>
            <person name="Aguiyi J.C."/>
            <person name="Nnadi U.P."/>
            <person name="Izam Y."/>
            <person name="Ubani A."/>
            <person name="Ngene A.C."/>
        </authorList>
    </citation>
    <scope>NUCLEOTIDE SEQUENCE</scope>
    <source>
        <strain evidence="1">CEC4854</strain>
    </source>
</reference>
<comment type="caution">
    <text evidence="1">The sequence shown here is derived from an EMBL/GenBank/DDBJ whole genome shotgun (WGS) entry which is preliminary data.</text>
</comment>
<sequence>MSFNHPLIAELKNYKLILGSTSPRRQEILKTNLGIHDFEILGSNFAEDLSKDDKSPLEYVQLTSKHKAEAIVASLGIKENGGLATLILTCDTIISCNNKVFEKPITKEVQRQFFNYFKQFPELQVISALTLIKIDKDNATTEFSDYTITKLRFKTDDDDDEIINAYIESEEGLEVAGGFKYQELGGLLFESIDGDYLNVVGLPLKTFDLLNRSI</sequence>
<organism evidence="1 2">
    <name type="scientific">Candida africana</name>
    <dbReference type="NCBI Taxonomy" id="241526"/>
    <lineage>
        <taxon>Eukaryota</taxon>
        <taxon>Fungi</taxon>
        <taxon>Dikarya</taxon>
        <taxon>Ascomycota</taxon>
        <taxon>Saccharomycotina</taxon>
        <taxon>Pichiomycetes</taxon>
        <taxon>Debaryomycetaceae</taxon>
        <taxon>Candida/Lodderomyces clade</taxon>
        <taxon>Candida</taxon>
    </lineage>
</organism>
<evidence type="ECO:0000313" key="2">
    <source>
        <dbReference type="Proteomes" id="UP000742417"/>
    </source>
</evidence>
<evidence type="ECO:0000313" key="1">
    <source>
        <dbReference type="EMBL" id="KAG8202204.1"/>
    </source>
</evidence>
<name>A0ACB7FL97_9ASCO</name>
<dbReference type="EMBL" id="JAENJO010000007">
    <property type="protein sequence ID" value="KAG8202204.1"/>
    <property type="molecule type" value="Genomic_DNA"/>
</dbReference>
<feature type="non-terminal residue" evidence="1">
    <location>
        <position position="1"/>
    </location>
</feature>
<dbReference type="Proteomes" id="UP000742417">
    <property type="component" value="Unassembled WGS sequence"/>
</dbReference>